<name>A0ABV2KXA8_9BACI</name>
<proteinExistence type="predicted"/>
<gene>
    <name evidence="1" type="ORF">ABID56_002333</name>
</gene>
<reference evidence="1 2" key="1">
    <citation type="submission" date="2024-06" db="EMBL/GenBank/DDBJ databases">
        <title>Genomic Encyclopedia of Type Strains, Phase IV (KMG-IV): sequencing the most valuable type-strain genomes for metagenomic binning, comparative biology and taxonomic classification.</title>
        <authorList>
            <person name="Goeker M."/>
        </authorList>
    </citation>
    <scope>NUCLEOTIDE SEQUENCE [LARGE SCALE GENOMIC DNA]</scope>
    <source>
        <strain evidence="1 2">DSM 23520</strain>
    </source>
</reference>
<dbReference type="EMBL" id="JBEPMX010000013">
    <property type="protein sequence ID" value="MET3684207.1"/>
    <property type="molecule type" value="Genomic_DNA"/>
</dbReference>
<accession>A0ABV2KXA8</accession>
<dbReference type="RefSeq" id="WP_354221333.1">
    <property type="nucleotide sequence ID" value="NZ_JBEPMX010000013.1"/>
</dbReference>
<comment type="caution">
    <text evidence="1">The sequence shown here is derived from an EMBL/GenBank/DDBJ whole genome shotgun (WGS) entry which is preliminary data.</text>
</comment>
<sequence length="175" mass="20214">MRKTRWLIVSPLLVVVALMGYFAVDANSNQGEFVNISHTGAHAKLFEEYRDVYIGHTYQWTGDGLPTIEDVQIIKDDGTTLTDNDEDIQMDVYIDPTNETDLYYGFSPKMREAVGAYEQPTNYSMTKPQVTVVFKVTIHKPNYQFDLNNLQIQYNVNGEQERQNVPLKSFVFYHE</sequence>
<evidence type="ECO:0000313" key="1">
    <source>
        <dbReference type="EMBL" id="MET3684207.1"/>
    </source>
</evidence>
<dbReference type="Proteomes" id="UP001549167">
    <property type="component" value="Unassembled WGS sequence"/>
</dbReference>
<evidence type="ECO:0000313" key="2">
    <source>
        <dbReference type="Proteomes" id="UP001549167"/>
    </source>
</evidence>
<protein>
    <submittedName>
        <fullName evidence="1">Uncharacterized protein</fullName>
    </submittedName>
</protein>
<organism evidence="1 2">
    <name type="scientific">Alkalibacillus flavidus</name>
    <dbReference type="NCBI Taxonomy" id="546021"/>
    <lineage>
        <taxon>Bacteria</taxon>
        <taxon>Bacillati</taxon>
        <taxon>Bacillota</taxon>
        <taxon>Bacilli</taxon>
        <taxon>Bacillales</taxon>
        <taxon>Bacillaceae</taxon>
        <taxon>Alkalibacillus</taxon>
    </lineage>
</organism>
<keyword evidence="2" id="KW-1185">Reference proteome</keyword>